<dbReference type="Pfam" id="PF00132">
    <property type="entry name" value="Hexapep"/>
    <property type="match status" value="2"/>
</dbReference>
<dbReference type="PROSITE" id="PS00101">
    <property type="entry name" value="HEXAPEP_TRANSFERASES"/>
    <property type="match status" value="1"/>
</dbReference>
<dbReference type="GO" id="GO:0016020">
    <property type="term" value="C:membrane"/>
    <property type="evidence" value="ECO:0007669"/>
    <property type="project" value="GOC"/>
</dbReference>
<dbReference type="EC" id="2.3.1.191" evidence="7"/>
<keyword evidence="4 7" id="KW-0677">Repeat</keyword>
<dbReference type="Pfam" id="PF04613">
    <property type="entry name" value="LpxD"/>
    <property type="match status" value="1"/>
</dbReference>
<dbReference type="InterPro" id="IPR018357">
    <property type="entry name" value="Hexapep_transf_CS"/>
</dbReference>
<keyword evidence="5 7" id="KW-0443">Lipid metabolism</keyword>
<evidence type="ECO:0000256" key="5">
    <source>
        <dbReference type="ARBA" id="ARBA00023098"/>
    </source>
</evidence>
<dbReference type="NCBIfam" id="NF002060">
    <property type="entry name" value="PRK00892.1"/>
    <property type="match status" value="1"/>
</dbReference>
<feature type="active site" description="Proton acceptor" evidence="7">
    <location>
        <position position="243"/>
    </location>
</feature>
<dbReference type="InterPro" id="IPR011004">
    <property type="entry name" value="Trimer_LpxA-like_sf"/>
</dbReference>
<evidence type="ECO:0000256" key="1">
    <source>
        <dbReference type="ARBA" id="ARBA00022516"/>
    </source>
</evidence>
<evidence type="ECO:0000313" key="9">
    <source>
        <dbReference type="EMBL" id="HGY93917.1"/>
    </source>
</evidence>
<dbReference type="Gene3D" id="3.40.1390.10">
    <property type="entry name" value="MurE/MurF, N-terminal domain"/>
    <property type="match status" value="1"/>
</dbReference>
<dbReference type="CDD" id="cd03352">
    <property type="entry name" value="LbH_LpxD"/>
    <property type="match status" value="1"/>
</dbReference>
<feature type="domain" description="UDP-3-O-[3-hydroxymyristoyl] glucosamine N-acyltransferase non-repeat region" evidence="8">
    <location>
        <begin position="21"/>
        <end position="92"/>
    </location>
</feature>
<keyword evidence="2 7" id="KW-0441">Lipid A biosynthesis</keyword>
<evidence type="ECO:0000256" key="6">
    <source>
        <dbReference type="ARBA" id="ARBA00023315"/>
    </source>
</evidence>
<comment type="function">
    <text evidence="7">Catalyzes the N-acylation of UDP-3-O-acylglucosamine using 3-hydroxyacyl-ACP as the acyl donor. Is involved in the biosynthesis of lipid A, a phosphorylated glycolipid that anchors the lipopolysaccharide to the outer membrane of the cell.</text>
</comment>
<dbReference type="GO" id="GO:0016410">
    <property type="term" value="F:N-acyltransferase activity"/>
    <property type="evidence" value="ECO:0007669"/>
    <property type="project" value="InterPro"/>
</dbReference>
<evidence type="ECO:0000256" key="4">
    <source>
        <dbReference type="ARBA" id="ARBA00022737"/>
    </source>
</evidence>
<keyword evidence="1 7" id="KW-0444">Lipid biosynthesis</keyword>
<dbReference type="InterPro" id="IPR001451">
    <property type="entry name" value="Hexapep"/>
</dbReference>
<evidence type="ECO:0000259" key="8">
    <source>
        <dbReference type="Pfam" id="PF04613"/>
    </source>
</evidence>
<dbReference type="AlphaFoldDB" id="A0A7V5CSW4"/>
<dbReference type="SUPFAM" id="SSF51161">
    <property type="entry name" value="Trimeric LpxA-like enzymes"/>
    <property type="match status" value="1"/>
</dbReference>
<dbReference type="GO" id="GO:0009245">
    <property type="term" value="P:lipid A biosynthetic process"/>
    <property type="evidence" value="ECO:0007669"/>
    <property type="project" value="UniProtKB-UniRule"/>
</dbReference>
<dbReference type="NCBIfam" id="TIGR01853">
    <property type="entry name" value="lipid_A_lpxD"/>
    <property type="match status" value="1"/>
</dbReference>
<organism evidence="9">
    <name type="scientific">Acidobacterium capsulatum</name>
    <dbReference type="NCBI Taxonomy" id="33075"/>
    <lineage>
        <taxon>Bacteria</taxon>
        <taxon>Pseudomonadati</taxon>
        <taxon>Acidobacteriota</taxon>
        <taxon>Terriglobia</taxon>
        <taxon>Terriglobales</taxon>
        <taxon>Acidobacteriaceae</taxon>
        <taxon>Acidobacterium</taxon>
    </lineage>
</organism>
<proteinExistence type="inferred from homology"/>
<gene>
    <name evidence="7 9" type="primary">lpxD</name>
    <name evidence="9" type="ORF">ENW50_04400</name>
</gene>
<evidence type="ECO:0000256" key="7">
    <source>
        <dbReference type="HAMAP-Rule" id="MF_00523"/>
    </source>
</evidence>
<comment type="similarity">
    <text evidence="7">Belongs to the transferase hexapeptide repeat family. LpxD subfamily.</text>
</comment>
<name>A0A7V5CSW4_9BACT</name>
<dbReference type="HAMAP" id="MF_00523">
    <property type="entry name" value="LpxD"/>
    <property type="match status" value="1"/>
</dbReference>
<dbReference type="InterPro" id="IPR007691">
    <property type="entry name" value="LpxD"/>
</dbReference>
<reference evidence="9" key="1">
    <citation type="journal article" date="2020" name="mSystems">
        <title>Genome- and Community-Level Interaction Insights into Carbon Utilization and Element Cycling Functions of Hydrothermarchaeota in Hydrothermal Sediment.</title>
        <authorList>
            <person name="Zhou Z."/>
            <person name="Liu Y."/>
            <person name="Xu W."/>
            <person name="Pan J."/>
            <person name="Luo Z.H."/>
            <person name="Li M."/>
        </authorList>
    </citation>
    <scope>NUCLEOTIDE SEQUENCE [LARGE SCALE GENOMIC DNA]</scope>
    <source>
        <strain evidence="9">SpSt-855</strain>
    </source>
</reference>
<accession>A0A7V5CSW4</accession>
<evidence type="ECO:0000256" key="2">
    <source>
        <dbReference type="ARBA" id="ARBA00022556"/>
    </source>
</evidence>
<keyword evidence="6 7" id="KW-0012">Acyltransferase</keyword>
<dbReference type="EMBL" id="DTKL01000021">
    <property type="protein sequence ID" value="HGY93917.1"/>
    <property type="molecule type" value="Genomic_DNA"/>
</dbReference>
<dbReference type="GO" id="GO:0103118">
    <property type="term" value="F:UDP-3-O-[(3R)-3-hydroxyacyl]-glucosamine N-acyltransferase activity"/>
    <property type="evidence" value="ECO:0007669"/>
    <property type="project" value="UniProtKB-EC"/>
</dbReference>
<dbReference type="Gene3D" id="2.160.10.10">
    <property type="entry name" value="Hexapeptide repeat proteins"/>
    <property type="match status" value="1"/>
</dbReference>
<comment type="caution">
    <text evidence="9">The sequence shown here is derived from an EMBL/GenBank/DDBJ whole genome shotgun (WGS) entry which is preliminary data.</text>
</comment>
<dbReference type="PANTHER" id="PTHR43378:SF2">
    <property type="entry name" value="UDP-3-O-ACYLGLUCOSAMINE N-ACYLTRANSFERASE 1, MITOCHONDRIAL-RELATED"/>
    <property type="match status" value="1"/>
</dbReference>
<comment type="catalytic activity">
    <reaction evidence="7">
        <text>a UDP-3-O-[(3R)-3-hydroxyacyl]-alpha-D-glucosamine + a (3R)-hydroxyacyl-[ACP] = a UDP-2-N,3-O-bis[(3R)-3-hydroxyacyl]-alpha-D-glucosamine + holo-[ACP] + H(+)</text>
        <dbReference type="Rhea" id="RHEA:53836"/>
        <dbReference type="Rhea" id="RHEA-COMP:9685"/>
        <dbReference type="Rhea" id="RHEA-COMP:9945"/>
        <dbReference type="ChEBI" id="CHEBI:15378"/>
        <dbReference type="ChEBI" id="CHEBI:64479"/>
        <dbReference type="ChEBI" id="CHEBI:78827"/>
        <dbReference type="ChEBI" id="CHEBI:137740"/>
        <dbReference type="ChEBI" id="CHEBI:137748"/>
        <dbReference type="EC" id="2.3.1.191"/>
    </reaction>
</comment>
<dbReference type="InterPro" id="IPR020573">
    <property type="entry name" value="UDP_GlcNAc_AcTrfase_non-rep"/>
</dbReference>
<dbReference type="UniPathway" id="UPA00973"/>
<comment type="pathway">
    <text evidence="7">Bacterial outer membrane biogenesis; LPS lipid A biosynthesis.</text>
</comment>
<sequence>MKLSELALALEAELRPASYADLEVHAVASPRTAVAGKGLLVFAEDDASLQAALASHAAAILTRPTLAGDATPNRPLLLTRHPKLAFARAARLLQPPPPYTGVDSTASVHPTAQLGREVSVGPCAVIAAHAVLGDRTRIEAGAVLGEGVRIGADCRIHPRAVLYPGVTLGDRVIVHAGAVLGADGFGYVRDNATGAYLQFPQQGTLVLEDDVEIGANTTIDRGALEETRIERGTKIDNLVHLGHNVRVGPNVVIAAQTGVSGSSSIGAGAVVGGQVGMGDHASIGEGVIVGSQGGILPHKHLRGPGTVFWGTPAKPLKQYLKELAHLARLARRHNAGE</sequence>
<protein>
    <recommendedName>
        <fullName evidence="7">UDP-3-O-acylglucosamine N-acyltransferase</fullName>
        <ecNumber evidence="7">2.3.1.191</ecNumber>
    </recommendedName>
</protein>
<keyword evidence="3 7" id="KW-0808">Transferase</keyword>
<dbReference type="PANTHER" id="PTHR43378">
    <property type="entry name" value="UDP-3-O-ACYLGLUCOSAMINE N-ACYLTRANSFERASE"/>
    <property type="match status" value="1"/>
</dbReference>
<evidence type="ECO:0000256" key="3">
    <source>
        <dbReference type="ARBA" id="ARBA00022679"/>
    </source>
</evidence>
<comment type="subunit">
    <text evidence="7">Homotrimer.</text>
</comment>